<reference evidence="2 3" key="1">
    <citation type="submission" date="2014-11" db="EMBL/GenBank/DDBJ databases">
        <title>Genetic blueprint of the zoonotic pathogen Toxocara canis.</title>
        <authorList>
            <person name="Zhu X.-Q."/>
            <person name="Korhonen P.K."/>
            <person name="Cai H."/>
            <person name="Young N.D."/>
            <person name="Nejsum P."/>
            <person name="von Samson-Himmelstjerna G."/>
            <person name="Boag P.R."/>
            <person name="Tan P."/>
            <person name="Li Q."/>
            <person name="Min J."/>
            <person name="Yang Y."/>
            <person name="Wang X."/>
            <person name="Fang X."/>
            <person name="Hall R.S."/>
            <person name="Hofmann A."/>
            <person name="Sternberg P.W."/>
            <person name="Jex A.R."/>
            <person name="Gasser R.B."/>
        </authorList>
    </citation>
    <scope>NUCLEOTIDE SEQUENCE [LARGE SCALE GENOMIC DNA]</scope>
    <source>
        <strain evidence="2">PN_DK_2014</strain>
    </source>
</reference>
<evidence type="ECO:0000259" key="1">
    <source>
        <dbReference type="PROSITE" id="PS50106"/>
    </source>
</evidence>
<dbReference type="Pfam" id="PF00595">
    <property type="entry name" value="PDZ"/>
    <property type="match status" value="1"/>
</dbReference>
<sequence>MVEHDLISWNSTDDISKGRLQSQARGTVHTYRFRLEPDTSVYGSLAFRLVGNRSHGVFVCGISERSEQSKLLKNGDQILEVSGIDVRRFACDQVANILRLSMLRDGCAFLKVCQDKQVQLLLRTRSNIVGNPSSAESCSLKRSYSSHYTEPPTHLRTSTSDFTGFGDPHCEIAKIRPCRTHDDFGDAEYVHLICFDELSEKVFNHCKRKRTHDVGLQQKTDMQMCGVRWRCSVCFQVVRLRHWHMLKHEWTSGAKKLLPRPASEYFDLEKHANVQYTLL</sequence>
<dbReference type="SUPFAM" id="SSF50156">
    <property type="entry name" value="PDZ domain-like"/>
    <property type="match status" value="1"/>
</dbReference>
<organism evidence="2 3">
    <name type="scientific">Toxocara canis</name>
    <name type="common">Canine roundworm</name>
    <dbReference type="NCBI Taxonomy" id="6265"/>
    <lineage>
        <taxon>Eukaryota</taxon>
        <taxon>Metazoa</taxon>
        <taxon>Ecdysozoa</taxon>
        <taxon>Nematoda</taxon>
        <taxon>Chromadorea</taxon>
        <taxon>Rhabditida</taxon>
        <taxon>Spirurina</taxon>
        <taxon>Ascaridomorpha</taxon>
        <taxon>Ascaridoidea</taxon>
        <taxon>Toxocaridae</taxon>
        <taxon>Toxocara</taxon>
    </lineage>
</organism>
<dbReference type="OMA" id="HDWISSA"/>
<dbReference type="AlphaFoldDB" id="A0A0B2W3R0"/>
<dbReference type="EMBL" id="JPKZ01000255">
    <property type="protein sequence ID" value="KHN88294.1"/>
    <property type="molecule type" value="Genomic_DNA"/>
</dbReference>
<dbReference type="InterPro" id="IPR036034">
    <property type="entry name" value="PDZ_sf"/>
</dbReference>
<dbReference type="OrthoDB" id="6022242at2759"/>
<dbReference type="SMART" id="SM00228">
    <property type="entry name" value="PDZ"/>
    <property type="match status" value="1"/>
</dbReference>
<dbReference type="PROSITE" id="PS50106">
    <property type="entry name" value="PDZ"/>
    <property type="match status" value="1"/>
</dbReference>
<dbReference type="CDD" id="cd00136">
    <property type="entry name" value="PDZ_canonical"/>
    <property type="match status" value="1"/>
</dbReference>
<evidence type="ECO:0000313" key="2">
    <source>
        <dbReference type="EMBL" id="KHN88294.1"/>
    </source>
</evidence>
<evidence type="ECO:0000313" key="3">
    <source>
        <dbReference type="Proteomes" id="UP000031036"/>
    </source>
</evidence>
<name>A0A0B2W3R0_TOXCA</name>
<protein>
    <recommendedName>
        <fullName evidence="1">PDZ domain-containing protein</fullName>
    </recommendedName>
</protein>
<feature type="domain" description="PDZ" evidence="1">
    <location>
        <begin position="32"/>
        <end position="99"/>
    </location>
</feature>
<gene>
    <name evidence="2" type="ORF">Tcan_13743</name>
</gene>
<keyword evidence="3" id="KW-1185">Reference proteome</keyword>
<dbReference type="InterPro" id="IPR001478">
    <property type="entry name" value="PDZ"/>
</dbReference>
<accession>A0A0B2W3R0</accession>
<dbReference type="Proteomes" id="UP000031036">
    <property type="component" value="Unassembled WGS sequence"/>
</dbReference>
<comment type="caution">
    <text evidence="2">The sequence shown here is derived from an EMBL/GenBank/DDBJ whole genome shotgun (WGS) entry which is preliminary data.</text>
</comment>
<proteinExistence type="predicted"/>
<dbReference type="Gene3D" id="2.30.42.10">
    <property type="match status" value="1"/>
</dbReference>